<keyword evidence="4" id="KW-1185">Reference proteome</keyword>
<comment type="caution">
    <text evidence="3">The sequence shown here is derived from an EMBL/GenBank/DDBJ whole genome shotgun (WGS) entry which is preliminary data.</text>
</comment>
<dbReference type="InterPro" id="IPR010982">
    <property type="entry name" value="Lambda_DNA-bd_dom_sf"/>
</dbReference>
<proteinExistence type="predicted"/>
<dbReference type="Gene3D" id="1.10.260.40">
    <property type="entry name" value="lambda repressor-like DNA-binding domains"/>
    <property type="match status" value="1"/>
</dbReference>
<accession>A0ABT5ZI47</accession>
<feature type="region of interest" description="Disordered" evidence="1">
    <location>
        <begin position="133"/>
        <end position="153"/>
    </location>
</feature>
<evidence type="ECO:0000313" key="4">
    <source>
        <dbReference type="Proteomes" id="UP001216579"/>
    </source>
</evidence>
<organism evidence="3 4">
    <name type="scientific">Streptomyces silvisoli</name>
    <dbReference type="NCBI Taxonomy" id="3034235"/>
    <lineage>
        <taxon>Bacteria</taxon>
        <taxon>Bacillati</taxon>
        <taxon>Actinomycetota</taxon>
        <taxon>Actinomycetes</taxon>
        <taxon>Kitasatosporales</taxon>
        <taxon>Streptomycetaceae</taxon>
        <taxon>Streptomyces</taxon>
    </lineage>
</organism>
<dbReference type="EMBL" id="JARJBC010000004">
    <property type="protein sequence ID" value="MDF3289254.1"/>
    <property type="molecule type" value="Genomic_DNA"/>
</dbReference>
<feature type="domain" description="HTH cro/C1-type" evidence="2">
    <location>
        <begin position="90"/>
        <end position="113"/>
    </location>
</feature>
<sequence>MTPQHKPGSKASRDALRQEMTATGCRTAEIAVEMRARWRMRPREAWRHSLGWTLQEAADRLNALGTERPGEAVAADASLLGKWEKWPGPSGRRPTLAVLVLLAQLYGCDVEDLLDLDDLRELPASDLRVLRHTAPVAQPRKTETSQAPSADAPPTGIELVRSAAAESAAWAQWAEVSNVGDIALEQLLADAGALAADYLTDEPMDLFRRTRVLRDRVFALLEGHQHPRQSADLYVAAGYLCGLLAWMSSDLGQLREADTQGRTAWLCADLAGHNDLRGWALSTRSKIAFWDGRLKDAVTHARHGASYHPGGTVGVLLACQEADAWSMIGARAEAQQALDQADTARDRVTGTDDIGGLFSCPELRRANYVSAVHLRTGDPARALNEAHEALVNEPFHAYGTTAQMHISEAIAHIALQCPDGAAEALRPVLALPPERRMTPVTTRMRELSEAIARSTMVDSSTAIALREDIQGFVTESAPRRVALSSREAGPDWIQGHGH</sequence>
<dbReference type="InterPro" id="IPR001387">
    <property type="entry name" value="Cro/C1-type_HTH"/>
</dbReference>
<dbReference type="Proteomes" id="UP001216579">
    <property type="component" value="Unassembled WGS sequence"/>
</dbReference>
<evidence type="ECO:0000313" key="3">
    <source>
        <dbReference type="EMBL" id="MDF3289254.1"/>
    </source>
</evidence>
<reference evidence="3 4" key="1">
    <citation type="submission" date="2023-03" db="EMBL/GenBank/DDBJ databases">
        <title>Draft genome sequence of Streptomyces sp. RB6PN23 isolated from peat swamp forest in Thailand.</title>
        <authorList>
            <person name="Klaysubun C."/>
            <person name="Duangmal K."/>
        </authorList>
    </citation>
    <scope>NUCLEOTIDE SEQUENCE [LARGE SCALE GENOMIC DNA]</scope>
    <source>
        <strain evidence="3 4">RB6PN23</strain>
    </source>
</reference>
<name>A0ABT5ZI47_9ACTN</name>
<dbReference type="PROSITE" id="PS50943">
    <property type="entry name" value="HTH_CROC1"/>
    <property type="match status" value="1"/>
</dbReference>
<dbReference type="RefSeq" id="WP_276092874.1">
    <property type="nucleotide sequence ID" value="NZ_JARJBC010000004.1"/>
</dbReference>
<evidence type="ECO:0000259" key="2">
    <source>
        <dbReference type="PROSITE" id="PS50943"/>
    </source>
</evidence>
<gene>
    <name evidence="3" type="ORF">P3G67_08395</name>
</gene>
<protein>
    <submittedName>
        <fullName evidence="3">XRE family transcriptional regulator</fullName>
    </submittedName>
</protein>
<evidence type="ECO:0000256" key="1">
    <source>
        <dbReference type="SAM" id="MobiDB-lite"/>
    </source>
</evidence>